<dbReference type="KEGG" id="acou:A5CBH24_01600"/>
<evidence type="ECO:0000256" key="8">
    <source>
        <dbReference type="ARBA" id="ARBA00022759"/>
    </source>
</evidence>
<dbReference type="GO" id="GO:0004523">
    <property type="term" value="F:RNA-DNA hybrid ribonuclease activity"/>
    <property type="evidence" value="ECO:0007669"/>
    <property type="project" value="UniProtKB-EC"/>
</dbReference>
<dbReference type="GO" id="GO:0046872">
    <property type="term" value="F:metal ion binding"/>
    <property type="evidence" value="ECO:0007669"/>
    <property type="project" value="UniProtKB-KW"/>
</dbReference>
<comment type="catalytic activity">
    <reaction evidence="1">
        <text>Endonucleolytic cleavage to 5'-phosphomonoester.</text>
        <dbReference type="EC" id="3.1.26.4"/>
    </reaction>
</comment>
<protein>
    <recommendedName>
        <fullName evidence="5">ribonuclease H</fullName>
        <ecNumber evidence="5">3.1.26.4</ecNumber>
    </recommendedName>
</protein>
<feature type="domain" description="RNase H type-1" evidence="11">
    <location>
        <begin position="1"/>
        <end position="137"/>
    </location>
</feature>
<evidence type="ECO:0000256" key="10">
    <source>
        <dbReference type="ARBA" id="ARBA00022842"/>
    </source>
</evidence>
<dbReference type="PROSITE" id="PS50879">
    <property type="entry name" value="RNASE_H_1"/>
    <property type="match status" value="1"/>
</dbReference>
<evidence type="ECO:0000259" key="11">
    <source>
        <dbReference type="PROSITE" id="PS50879"/>
    </source>
</evidence>
<dbReference type="Proteomes" id="UP000318946">
    <property type="component" value="Chromosome"/>
</dbReference>
<dbReference type="Gene3D" id="3.30.420.10">
    <property type="entry name" value="Ribonuclease H-like superfamily/Ribonuclease H"/>
    <property type="match status" value="1"/>
</dbReference>
<evidence type="ECO:0000256" key="7">
    <source>
        <dbReference type="ARBA" id="ARBA00022723"/>
    </source>
</evidence>
<evidence type="ECO:0000256" key="4">
    <source>
        <dbReference type="ARBA" id="ARBA00011245"/>
    </source>
</evidence>
<dbReference type="PANTHER" id="PTHR10642">
    <property type="entry name" value="RIBONUCLEASE H1"/>
    <property type="match status" value="1"/>
</dbReference>
<proteinExistence type="inferred from homology"/>
<dbReference type="InterPro" id="IPR012337">
    <property type="entry name" value="RNaseH-like_sf"/>
</dbReference>
<evidence type="ECO:0000256" key="2">
    <source>
        <dbReference type="ARBA" id="ARBA00001946"/>
    </source>
</evidence>
<dbReference type="Pfam" id="PF00075">
    <property type="entry name" value="RNase_H"/>
    <property type="match status" value="1"/>
</dbReference>
<dbReference type="SUPFAM" id="SSF53098">
    <property type="entry name" value="Ribonuclease H-like"/>
    <property type="match status" value="1"/>
</dbReference>
<keyword evidence="9" id="KW-0378">Hydrolase</keyword>
<dbReference type="GO" id="GO:0003676">
    <property type="term" value="F:nucleic acid binding"/>
    <property type="evidence" value="ECO:0007669"/>
    <property type="project" value="InterPro"/>
</dbReference>
<evidence type="ECO:0000256" key="6">
    <source>
        <dbReference type="ARBA" id="ARBA00022722"/>
    </source>
</evidence>
<dbReference type="EMBL" id="AP019735">
    <property type="protein sequence ID" value="BBL02847.1"/>
    <property type="molecule type" value="Genomic_DNA"/>
</dbReference>
<comment type="subunit">
    <text evidence="4">Monomer.</text>
</comment>
<dbReference type="PANTHER" id="PTHR10642:SF26">
    <property type="entry name" value="RIBONUCLEASE H1"/>
    <property type="match status" value="1"/>
</dbReference>
<dbReference type="EC" id="3.1.26.4" evidence="5"/>
<dbReference type="GO" id="GO:0043137">
    <property type="term" value="P:DNA replication, removal of RNA primer"/>
    <property type="evidence" value="ECO:0007669"/>
    <property type="project" value="TreeGrafter"/>
</dbReference>
<keyword evidence="13" id="KW-1185">Reference proteome</keyword>
<accession>A0A4Y1WQ09</accession>
<keyword evidence="10" id="KW-0460">Magnesium</keyword>
<keyword evidence="7" id="KW-0479">Metal-binding</keyword>
<comment type="cofactor">
    <cofactor evidence="2">
        <name>Mg(2+)</name>
        <dbReference type="ChEBI" id="CHEBI:18420"/>
    </cofactor>
</comment>
<reference evidence="13" key="1">
    <citation type="submission" date="2019-06" db="EMBL/GenBank/DDBJ databases">
        <title>Alistipes onderdonkii subsp. vulgaris subsp. nov., Alistipes dispar sp. nov. and Alistipes communis sp. nov., isolated from human faeces, and creation of Alistipes onderdonkii subsp. onderdonkii subsp. nov.</title>
        <authorList>
            <person name="Sakamoto M."/>
            <person name="Ikeyama N."/>
            <person name="Ogata Y."/>
            <person name="Suda W."/>
            <person name="Iino T."/>
            <person name="Hattori M."/>
            <person name="Ohkuma M."/>
        </authorList>
    </citation>
    <scope>NUCLEOTIDE SEQUENCE [LARGE SCALE GENOMIC DNA]</scope>
    <source>
        <strain evidence="13">5CBH24</strain>
    </source>
</reference>
<comment type="similarity">
    <text evidence="3">Belongs to the RNase H family.</text>
</comment>
<keyword evidence="6" id="KW-0540">Nuclease</keyword>
<evidence type="ECO:0000256" key="5">
    <source>
        <dbReference type="ARBA" id="ARBA00012180"/>
    </source>
</evidence>
<dbReference type="InterPro" id="IPR050092">
    <property type="entry name" value="RNase_H"/>
</dbReference>
<gene>
    <name evidence="12" type="primary">rnhA</name>
    <name evidence="12" type="ORF">A5CBH24_01600</name>
</gene>
<dbReference type="AlphaFoldDB" id="A0A4Y1WQ09"/>
<evidence type="ECO:0000313" key="12">
    <source>
        <dbReference type="EMBL" id="BBL02847.1"/>
    </source>
</evidence>
<keyword evidence="8" id="KW-0255">Endonuclease</keyword>
<dbReference type="NCBIfam" id="NF001236">
    <property type="entry name" value="PRK00203.1"/>
    <property type="match status" value="1"/>
</dbReference>
<dbReference type="InterPro" id="IPR002156">
    <property type="entry name" value="RNaseH_domain"/>
</dbReference>
<evidence type="ECO:0000256" key="3">
    <source>
        <dbReference type="ARBA" id="ARBA00005300"/>
    </source>
</evidence>
<evidence type="ECO:0000313" key="13">
    <source>
        <dbReference type="Proteomes" id="UP000318946"/>
    </source>
</evidence>
<organism evidence="12 13">
    <name type="scientific">Alistipes communis</name>
    <dbReference type="NCBI Taxonomy" id="2585118"/>
    <lineage>
        <taxon>Bacteria</taxon>
        <taxon>Pseudomonadati</taxon>
        <taxon>Bacteroidota</taxon>
        <taxon>Bacteroidia</taxon>
        <taxon>Bacteroidales</taxon>
        <taxon>Rikenellaceae</taxon>
        <taxon>Alistipes</taxon>
    </lineage>
</organism>
<dbReference type="InterPro" id="IPR036397">
    <property type="entry name" value="RNaseH_sf"/>
</dbReference>
<dbReference type="CDD" id="cd09278">
    <property type="entry name" value="RNase_HI_prokaryote_like"/>
    <property type="match status" value="1"/>
</dbReference>
<sequence length="154" mass="17038">MDITIYTDGSALGNPGPGGYGAVLLSGPFRKEMSAGFRLTTNNRMELMAVCVALEALKFAGSDVVVYSDSKYVVDAVTKGWVFGWEKKGFAGKKNPDLWRRFLGVYRHHRVRFVWVKGHAETVENNRCDQMAVAAANGRDLLVDTGYEEARQEG</sequence>
<name>A0A4Y1WQ09_9BACT</name>
<evidence type="ECO:0000256" key="9">
    <source>
        <dbReference type="ARBA" id="ARBA00022801"/>
    </source>
</evidence>
<evidence type="ECO:0000256" key="1">
    <source>
        <dbReference type="ARBA" id="ARBA00000077"/>
    </source>
</evidence>
<dbReference type="InterPro" id="IPR022892">
    <property type="entry name" value="RNaseHI"/>
</dbReference>